<evidence type="ECO:0000256" key="1">
    <source>
        <dbReference type="SAM" id="Phobius"/>
    </source>
</evidence>
<sequence>MKKSSSIILAFVLLLVIAAVYRIIPGRPGGFAPQYSMAVFGGAIFLKDKKWAFLLPIGSLFISDVIYQILFKANLTTMPGFYSGQLVNYAIFASVTFFGFLLKKQNVLNIAVVSILAATYYFVVSNFAVWAMTDYYPHTYIGLTACYEAAIPFYKYSLYASLVFSALLFGGYALLEKYKLKSEQVTI</sequence>
<evidence type="ECO:0000313" key="2">
    <source>
        <dbReference type="EMBL" id="PZP50061.1"/>
    </source>
</evidence>
<feature type="transmembrane region" description="Helical" evidence="1">
    <location>
        <begin position="7"/>
        <end position="24"/>
    </location>
</feature>
<keyword evidence="1" id="KW-1133">Transmembrane helix</keyword>
<dbReference type="EMBL" id="QFOI01000083">
    <property type="protein sequence ID" value="PZP50061.1"/>
    <property type="molecule type" value="Genomic_DNA"/>
</dbReference>
<dbReference type="InterPro" id="IPR046487">
    <property type="entry name" value="DUF6580"/>
</dbReference>
<proteinExistence type="predicted"/>
<feature type="transmembrane region" description="Helical" evidence="1">
    <location>
        <begin position="30"/>
        <end position="46"/>
    </location>
</feature>
<feature type="transmembrane region" description="Helical" evidence="1">
    <location>
        <begin position="109"/>
        <end position="133"/>
    </location>
</feature>
<reference evidence="2 3" key="1">
    <citation type="submission" date="2017-11" db="EMBL/GenBank/DDBJ databases">
        <title>Infants hospitalized years apart are colonized by the same room-sourced microbial strains.</title>
        <authorList>
            <person name="Brooks B."/>
            <person name="Olm M.R."/>
            <person name="Firek B.A."/>
            <person name="Baker R."/>
            <person name="Thomas B.C."/>
            <person name="Morowitz M.J."/>
            <person name="Banfield J.F."/>
        </authorList>
    </citation>
    <scope>NUCLEOTIDE SEQUENCE [LARGE SCALE GENOMIC DNA]</scope>
    <source>
        <strain evidence="2">S2_009_000_R2_76</strain>
    </source>
</reference>
<organism evidence="2 3">
    <name type="scientific">Pseudopedobacter saltans</name>
    <dbReference type="NCBI Taxonomy" id="151895"/>
    <lineage>
        <taxon>Bacteria</taxon>
        <taxon>Pseudomonadati</taxon>
        <taxon>Bacteroidota</taxon>
        <taxon>Sphingobacteriia</taxon>
        <taxon>Sphingobacteriales</taxon>
        <taxon>Sphingobacteriaceae</taxon>
        <taxon>Pseudopedobacter</taxon>
    </lineage>
</organism>
<name>A0A2W5F1G7_9SPHI</name>
<keyword evidence="1" id="KW-0472">Membrane</keyword>
<evidence type="ECO:0000313" key="3">
    <source>
        <dbReference type="Proteomes" id="UP000249645"/>
    </source>
</evidence>
<feature type="transmembrane region" description="Helical" evidence="1">
    <location>
        <begin position="153"/>
        <end position="175"/>
    </location>
</feature>
<dbReference type="Pfam" id="PF20221">
    <property type="entry name" value="DUF6580"/>
    <property type="match status" value="1"/>
</dbReference>
<feature type="transmembrane region" description="Helical" evidence="1">
    <location>
        <begin position="82"/>
        <end position="102"/>
    </location>
</feature>
<feature type="transmembrane region" description="Helical" evidence="1">
    <location>
        <begin position="53"/>
        <end position="70"/>
    </location>
</feature>
<protein>
    <submittedName>
        <fullName evidence="2">Uncharacterized protein</fullName>
    </submittedName>
</protein>
<dbReference type="AlphaFoldDB" id="A0A2W5F1G7"/>
<keyword evidence="1" id="KW-0812">Transmembrane</keyword>
<comment type="caution">
    <text evidence="2">The sequence shown here is derived from an EMBL/GenBank/DDBJ whole genome shotgun (WGS) entry which is preliminary data.</text>
</comment>
<gene>
    <name evidence="2" type="ORF">DI598_06415</name>
</gene>
<accession>A0A2W5F1G7</accession>
<dbReference type="Proteomes" id="UP000249645">
    <property type="component" value="Unassembled WGS sequence"/>
</dbReference>